<evidence type="ECO:0000256" key="1">
    <source>
        <dbReference type="ARBA" id="ARBA00005104"/>
    </source>
</evidence>
<comment type="pathway">
    <text evidence="1">Cofactor biosynthesis; riboflavin biosynthesis.</text>
</comment>
<organism evidence="5 6">
    <name type="scientific">Sutterella seckii</name>
    <dbReference type="NCBI Taxonomy" id="1944635"/>
    <lineage>
        <taxon>Bacteria</taxon>
        <taxon>Pseudomonadati</taxon>
        <taxon>Pseudomonadota</taxon>
        <taxon>Betaproteobacteria</taxon>
        <taxon>Burkholderiales</taxon>
        <taxon>Sutterellaceae</taxon>
        <taxon>Sutterella</taxon>
    </lineage>
</organism>
<name>A0A6I1EGX2_9BURK</name>
<accession>A0A6I1EGX2</accession>
<comment type="caution">
    <text evidence="5">The sequence shown here is derived from an EMBL/GenBank/DDBJ whole genome shotgun (WGS) entry which is preliminary data.</text>
</comment>
<reference evidence="5 6" key="1">
    <citation type="submission" date="2019-10" db="EMBL/GenBank/DDBJ databases">
        <title>Genome diversity of Sutterella seckii.</title>
        <authorList>
            <person name="Chaplin A.V."/>
            <person name="Sokolova S.R."/>
            <person name="Mosin K.A."/>
            <person name="Ivanova E.L."/>
            <person name="Kochetkova T.O."/>
            <person name="Goltsov A.Y."/>
            <person name="Trofimov D.Y."/>
            <person name="Efimov B.A."/>
        </authorList>
    </citation>
    <scope>NUCLEOTIDE SEQUENCE [LARGE SCALE GENOMIC DNA]</scope>
    <source>
        <strain evidence="5 6">ASD393</strain>
    </source>
</reference>
<dbReference type="EMBL" id="WEHX01000097">
    <property type="protein sequence ID" value="KAB7654724.1"/>
    <property type="molecule type" value="Genomic_DNA"/>
</dbReference>
<sequence>MKIICHMISSVDGRLYPSRWGAPQEPADITTLYEGAAKRFPAQGWIVGRTTMSDYCEEVKEGDPAPLRDADAPASPAFVGSREGRPIAVAIDPKGKLLPEINALPTGEHLVLVLGPRVAESHLAKLRAAGVSYVFEGEGESNREKFAPALKALEELFDAKTLLLEGGGIINGAFLTAGLIDEISVIVYPGLDALFGSAAIFGVKAPADQMPGAGAHLRLLDNETLEGGAVWLHYDVKND</sequence>
<dbReference type="RefSeq" id="WP_152158983.1">
    <property type="nucleotide sequence ID" value="NZ_WEHX01000097.1"/>
</dbReference>
<dbReference type="OrthoDB" id="9800865at2"/>
<dbReference type="InterPro" id="IPR002734">
    <property type="entry name" value="RibDG_C"/>
</dbReference>
<evidence type="ECO:0000256" key="3">
    <source>
        <dbReference type="ARBA" id="ARBA00023002"/>
    </source>
</evidence>
<feature type="domain" description="Bacterial bifunctional deaminase-reductase C-terminal" evidence="4">
    <location>
        <begin position="2"/>
        <end position="191"/>
    </location>
</feature>
<dbReference type="Pfam" id="PF01872">
    <property type="entry name" value="RibD_C"/>
    <property type="match status" value="1"/>
</dbReference>
<dbReference type="PANTHER" id="PTHR38011:SF7">
    <property type="entry name" value="2,5-DIAMINO-6-RIBOSYLAMINO-4(3H)-PYRIMIDINONE 5'-PHOSPHATE REDUCTASE"/>
    <property type="match status" value="1"/>
</dbReference>
<dbReference type="Gene3D" id="3.40.430.10">
    <property type="entry name" value="Dihydrofolate Reductase, subunit A"/>
    <property type="match status" value="1"/>
</dbReference>
<dbReference type="AlphaFoldDB" id="A0A6I1EGX2"/>
<keyword evidence="3" id="KW-0560">Oxidoreductase</keyword>
<proteinExistence type="predicted"/>
<dbReference type="SUPFAM" id="SSF53597">
    <property type="entry name" value="Dihydrofolate reductase-like"/>
    <property type="match status" value="1"/>
</dbReference>
<gene>
    <name evidence="5" type="ORF">GBM95_10110</name>
</gene>
<dbReference type="InterPro" id="IPR024072">
    <property type="entry name" value="DHFR-like_dom_sf"/>
</dbReference>
<evidence type="ECO:0000259" key="4">
    <source>
        <dbReference type="Pfam" id="PF01872"/>
    </source>
</evidence>
<evidence type="ECO:0000256" key="2">
    <source>
        <dbReference type="ARBA" id="ARBA00022857"/>
    </source>
</evidence>
<evidence type="ECO:0000313" key="5">
    <source>
        <dbReference type="EMBL" id="KAB7654724.1"/>
    </source>
</evidence>
<dbReference type="PANTHER" id="PTHR38011">
    <property type="entry name" value="DIHYDROFOLATE REDUCTASE FAMILY PROTEIN (AFU_ORTHOLOGUE AFUA_8G06820)"/>
    <property type="match status" value="1"/>
</dbReference>
<keyword evidence="2" id="KW-0521">NADP</keyword>
<evidence type="ECO:0000313" key="6">
    <source>
        <dbReference type="Proteomes" id="UP000430564"/>
    </source>
</evidence>
<dbReference type="GO" id="GO:0008703">
    <property type="term" value="F:5-amino-6-(5-phosphoribosylamino)uracil reductase activity"/>
    <property type="evidence" value="ECO:0007669"/>
    <property type="project" value="InterPro"/>
</dbReference>
<dbReference type="GO" id="GO:0009231">
    <property type="term" value="P:riboflavin biosynthetic process"/>
    <property type="evidence" value="ECO:0007669"/>
    <property type="project" value="InterPro"/>
</dbReference>
<dbReference type="InterPro" id="IPR050765">
    <property type="entry name" value="Riboflavin_Biosynth_HTPR"/>
</dbReference>
<dbReference type="Proteomes" id="UP000430564">
    <property type="component" value="Unassembled WGS sequence"/>
</dbReference>
<protein>
    <recommendedName>
        <fullName evidence="4">Bacterial bifunctional deaminase-reductase C-terminal domain-containing protein</fullName>
    </recommendedName>
</protein>